<dbReference type="EMBL" id="JACHDR010000001">
    <property type="protein sequence ID" value="MBB5512433.1"/>
    <property type="molecule type" value="Genomic_DNA"/>
</dbReference>
<feature type="region of interest" description="Disordered" evidence="1">
    <location>
        <begin position="272"/>
        <end position="305"/>
    </location>
</feature>
<evidence type="ECO:0000313" key="3">
    <source>
        <dbReference type="Proteomes" id="UP000580797"/>
    </source>
</evidence>
<reference evidence="2 3" key="1">
    <citation type="submission" date="2020-08" db="EMBL/GenBank/DDBJ databases">
        <title>Sequencing the genomes of 1000 actinobacteria strains.</title>
        <authorList>
            <person name="Klenk H.-P."/>
        </authorList>
    </citation>
    <scope>NUCLEOTIDE SEQUENCE [LARGE SCALE GENOMIC DNA]</scope>
    <source>
        <strain evidence="2 3">DSM 105783</strain>
    </source>
</reference>
<dbReference type="RefSeq" id="WP_206348526.1">
    <property type="nucleotide sequence ID" value="NZ_BAAARH010000010.1"/>
</dbReference>
<evidence type="ECO:0000256" key="1">
    <source>
        <dbReference type="SAM" id="MobiDB-lite"/>
    </source>
</evidence>
<feature type="region of interest" description="Disordered" evidence="1">
    <location>
        <begin position="1"/>
        <end position="25"/>
    </location>
</feature>
<accession>A0A7W8X024</accession>
<dbReference type="Proteomes" id="UP000580797">
    <property type="component" value="Unassembled WGS sequence"/>
</dbReference>
<evidence type="ECO:0000313" key="2">
    <source>
        <dbReference type="EMBL" id="MBB5512433.1"/>
    </source>
</evidence>
<gene>
    <name evidence="2" type="ORF">HD598_001120</name>
</gene>
<proteinExistence type="predicted"/>
<feature type="compositionally biased region" description="Acidic residues" evidence="1">
    <location>
        <begin position="8"/>
        <end position="19"/>
    </location>
</feature>
<comment type="caution">
    <text evidence="2">The sequence shown here is derived from an EMBL/GenBank/DDBJ whole genome shotgun (WGS) entry which is preliminary data.</text>
</comment>
<organism evidence="2 3">
    <name type="scientific">Neomicrococcus aestuarii</name>
    <dbReference type="NCBI Taxonomy" id="556325"/>
    <lineage>
        <taxon>Bacteria</taxon>
        <taxon>Bacillati</taxon>
        <taxon>Actinomycetota</taxon>
        <taxon>Actinomycetes</taxon>
        <taxon>Micrococcales</taxon>
        <taxon>Micrococcaceae</taxon>
        <taxon>Neomicrococcus</taxon>
    </lineage>
</organism>
<name>A0A7W8X024_9MICC</name>
<sequence>MAPKPEFTSDDYVDPNVPEDELRIRSDHPQVRDLSYDRSRMRQLNDLYKGAMFDPGWDRNDALDPDDESTWQTERLELYIKERARGKGYVSDFIYNSRDLPVTVYGILINRGRGLEIAELELFRTSWGYFDDWGDFVGEDGNDQQKERSEPEQLITSDVLRRIPLGRIVAMAQQSLAHEAWRTDGLQVLMGRDRGPDELTSEEVNALESGARAAKQTKRGRPPLPDSTLTEIAHAYLEEAPAGVGLLKRLAARFDRPEATVRDWIASARREGFLTPAIPGKRGAGPGPRLTTDQTRRSPGVDNAG</sequence>
<dbReference type="AlphaFoldDB" id="A0A7W8X024"/>
<protein>
    <submittedName>
        <fullName evidence="2">Uncharacterized protein</fullName>
    </submittedName>
</protein>